<evidence type="ECO:0000313" key="2">
    <source>
        <dbReference type="EMBL" id="SMX88802.1"/>
    </source>
</evidence>
<feature type="region of interest" description="Disordered" evidence="1">
    <location>
        <begin position="1"/>
        <end position="46"/>
    </location>
</feature>
<reference evidence="2 3" key="1">
    <citation type="submission" date="2017-03" db="EMBL/GenBank/DDBJ databases">
        <authorList>
            <person name="Afonso C.L."/>
            <person name="Miller P.J."/>
            <person name="Scott M.A."/>
            <person name="Spackman E."/>
            <person name="Goraichik I."/>
            <person name="Dimitrov K.M."/>
            <person name="Suarez D.L."/>
            <person name="Swayne D.E."/>
        </authorList>
    </citation>
    <scope>NUCLEOTIDE SEQUENCE [LARGE SCALE GENOMIC DNA]</scope>
    <source>
        <strain evidence="3">6(3)</strain>
    </source>
</reference>
<accession>A0A2H1JP00</accession>
<dbReference type="EMBL" id="FXYZ01000010">
    <property type="protein sequence ID" value="SMX88802.1"/>
    <property type="molecule type" value="Genomic_DNA"/>
</dbReference>
<name>A0A2H1JP00_BREAU</name>
<proteinExistence type="predicted"/>
<sequence length="88" mass="8901">MGQPRGMPLVMCPHAGPQGRTGSPPTPEPHTTRGAPWPQPRDAPCSVDDQLACSSSLSIAASAGWIRWGGYGVAVAVAPGAGLAAVRT</sequence>
<dbReference type="AlphaFoldDB" id="A0A2H1JP00"/>
<protein>
    <submittedName>
        <fullName evidence="2">Uncharacterized protein</fullName>
    </submittedName>
</protein>
<dbReference type="Proteomes" id="UP000234327">
    <property type="component" value="Unassembled WGS sequence"/>
</dbReference>
<gene>
    <name evidence="2" type="ORF">BAURA63_02441</name>
</gene>
<organism evidence="2 3">
    <name type="scientific">Brevibacterium aurantiacum</name>
    <dbReference type="NCBI Taxonomy" id="273384"/>
    <lineage>
        <taxon>Bacteria</taxon>
        <taxon>Bacillati</taxon>
        <taxon>Actinomycetota</taxon>
        <taxon>Actinomycetes</taxon>
        <taxon>Micrococcales</taxon>
        <taxon>Brevibacteriaceae</taxon>
        <taxon>Brevibacterium</taxon>
    </lineage>
</organism>
<evidence type="ECO:0000313" key="3">
    <source>
        <dbReference type="Proteomes" id="UP000234327"/>
    </source>
</evidence>
<evidence type="ECO:0000256" key="1">
    <source>
        <dbReference type="SAM" id="MobiDB-lite"/>
    </source>
</evidence>